<dbReference type="Pfam" id="PF18920">
    <property type="entry name" value="DUF5671"/>
    <property type="match status" value="2"/>
</dbReference>
<keyword evidence="1" id="KW-1133">Transmembrane helix</keyword>
<dbReference type="Proteomes" id="UP001501697">
    <property type="component" value="Unassembled WGS sequence"/>
</dbReference>
<comment type="caution">
    <text evidence="3">The sequence shown here is derived from an EMBL/GenBank/DDBJ whole genome shotgun (WGS) entry which is preliminary data.</text>
</comment>
<dbReference type="InterPro" id="IPR043728">
    <property type="entry name" value="DUF5671"/>
</dbReference>
<proteinExistence type="predicted"/>
<feature type="domain" description="DUF5671" evidence="2">
    <location>
        <begin position="13"/>
        <end position="120"/>
    </location>
</feature>
<gene>
    <name evidence="3" type="ORF">GCM10022200_29690</name>
</gene>
<feature type="transmembrane region" description="Helical" evidence="1">
    <location>
        <begin position="52"/>
        <end position="73"/>
    </location>
</feature>
<keyword evidence="1" id="KW-0472">Membrane</keyword>
<evidence type="ECO:0000259" key="2">
    <source>
        <dbReference type="Pfam" id="PF18920"/>
    </source>
</evidence>
<feature type="transmembrane region" description="Helical" evidence="1">
    <location>
        <begin position="383"/>
        <end position="407"/>
    </location>
</feature>
<evidence type="ECO:0000313" key="4">
    <source>
        <dbReference type="Proteomes" id="UP001501697"/>
    </source>
</evidence>
<evidence type="ECO:0000313" key="3">
    <source>
        <dbReference type="EMBL" id="GAA3643788.1"/>
    </source>
</evidence>
<dbReference type="RefSeq" id="WP_344739929.1">
    <property type="nucleotide sequence ID" value="NZ_BAAAYU010000005.1"/>
</dbReference>
<feature type="transmembrane region" description="Helical" evidence="1">
    <location>
        <begin position="85"/>
        <end position="107"/>
    </location>
</feature>
<feature type="transmembrane region" description="Helical" evidence="1">
    <location>
        <begin position="427"/>
        <end position="444"/>
    </location>
</feature>
<organism evidence="3 4">
    <name type="scientific">Microbacterium awajiense</name>
    <dbReference type="NCBI Taxonomy" id="415214"/>
    <lineage>
        <taxon>Bacteria</taxon>
        <taxon>Bacillati</taxon>
        <taxon>Actinomycetota</taxon>
        <taxon>Actinomycetes</taxon>
        <taxon>Micrococcales</taxon>
        <taxon>Microbacteriaceae</taxon>
        <taxon>Microbacterium</taxon>
    </lineage>
</organism>
<feature type="transmembrane region" description="Helical" evidence="1">
    <location>
        <begin position="234"/>
        <end position="256"/>
    </location>
</feature>
<feature type="domain" description="DUF5671" evidence="2">
    <location>
        <begin position="307"/>
        <end position="433"/>
    </location>
</feature>
<feature type="transmembrane region" description="Helical" evidence="1">
    <location>
        <begin position="119"/>
        <end position="137"/>
    </location>
</feature>
<feature type="transmembrane region" description="Helical" evidence="1">
    <location>
        <begin position="158"/>
        <end position="184"/>
    </location>
</feature>
<feature type="transmembrane region" description="Helical" evidence="1">
    <location>
        <begin position="196"/>
        <end position="214"/>
    </location>
</feature>
<accession>A0ABP7AZX9</accession>
<feature type="transmembrane region" description="Helical" evidence="1">
    <location>
        <begin position="308"/>
        <end position="333"/>
    </location>
</feature>
<protein>
    <recommendedName>
        <fullName evidence="2">DUF5671 domain-containing protein</fullName>
    </recommendedName>
</protein>
<dbReference type="EMBL" id="BAAAYU010000005">
    <property type="protein sequence ID" value="GAA3643788.1"/>
    <property type="molecule type" value="Genomic_DNA"/>
</dbReference>
<sequence length="544" mass="56333">MAATGRAQTVVRRLLVYGILFAMVAVAATGLAGLVERAVAGAAVLTTDDSGLALSLAFAVIGVPLAGLLWWWQRRRFADAAERESLVWAIYLAAMTTVSLVVSVTALATTASEGMAGRWDPGAFATAIVWSGVWVWHRSMRRNRLTAPTRLAELPATLGWVFGLAVLAVGAIGALASLLGAALATVEPVLVSTRPWQVAVLQALVWAVVGAGVWSQHWYREGGRAASGGFAQVALVVVVGASAASTLFAVGTVLYVGMRLLFDADPVADVLAPLDLAIAVALIGGIVWVFHSAVVAMRPDIVGRGARLVVSGVALIGAASGFGVVVNALLATLAPRILDDDPRTLLLGGLSALVVGLPVWWIAWRPTRAASADDAADRARRVYLVTIFGASAVVAIVTVLLIGFRLFELALGEVTGAGVIDRIRAPLGLLSATAVVFGYHFAVWRHDRSLARPEPSRSTTAHVIVVAAAGADTLRRGIRSATGAAVSVLSVADEADGAALRDDDLEAVLASLARVDAPGVLVLRGDGGIRIVPVTRAPGDLESG</sequence>
<name>A0ABP7AZX9_9MICO</name>
<evidence type="ECO:0000256" key="1">
    <source>
        <dbReference type="SAM" id="Phobius"/>
    </source>
</evidence>
<feature type="transmembrane region" description="Helical" evidence="1">
    <location>
        <begin position="276"/>
        <end position="296"/>
    </location>
</feature>
<reference evidence="4" key="1">
    <citation type="journal article" date="2019" name="Int. J. Syst. Evol. Microbiol.">
        <title>The Global Catalogue of Microorganisms (GCM) 10K type strain sequencing project: providing services to taxonomists for standard genome sequencing and annotation.</title>
        <authorList>
            <consortium name="The Broad Institute Genomics Platform"/>
            <consortium name="The Broad Institute Genome Sequencing Center for Infectious Disease"/>
            <person name="Wu L."/>
            <person name="Ma J."/>
        </authorList>
    </citation>
    <scope>NUCLEOTIDE SEQUENCE [LARGE SCALE GENOMIC DNA]</scope>
    <source>
        <strain evidence="4">JCM 16544</strain>
    </source>
</reference>
<feature type="transmembrane region" description="Helical" evidence="1">
    <location>
        <begin position="345"/>
        <end position="363"/>
    </location>
</feature>
<keyword evidence="4" id="KW-1185">Reference proteome</keyword>
<keyword evidence="1" id="KW-0812">Transmembrane</keyword>
<feature type="transmembrane region" description="Helical" evidence="1">
    <location>
        <begin position="14"/>
        <end position="32"/>
    </location>
</feature>